<dbReference type="Proteomes" id="UP001224682">
    <property type="component" value="Unassembled WGS sequence"/>
</dbReference>
<keyword evidence="3" id="KW-1185">Reference proteome</keyword>
<dbReference type="SUPFAM" id="SSF52540">
    <property type="entry name" value="P-loop containing nucleoside triphosphate hydrolases"/>
    <property type="match status" value="1"/>
</dbReference>
<feature type="region of interest" description="Disordered" evidence="1">
    <location>
        <begin position="326"/>
        <end position="363"/>
    </location>
</feature>
<dbReference type="EMBL" id="JAUSUI010000001">
    <property type="protein sequence ID" value="MDQ0301285.1"/>
    <property type="molecule type" value="Genomic_DNA"/>
</dbReference>
<dbReference type="RefSeq" id="WP_307017518.1">
    <property type="nucleotide sequence ID" value="NZ_JAUSUI010000001.1"/>
</dbReference>
<dbReference type="InterPro" id="IPR027417">
    <property type="entry name" value="P-loop_NTPase"/>
</dbReference>
<accession>A0ABU0B7C5</accession>
<organism evidence="2 3">
    <name type="scientific">Ancylobacter polymorphus</name>
    <dbReference type="NCBI Taxonomy" id="223390"/>
    <lineage>
        <taxon>Bacteria</taxon>
        <taxon>Pseudomonadati</taxon>
        <taxon>Pseudomonadota</taxon>
        <taxon>Alphaproteobacteria</taxon>
        <taxon>Hyphomicrobiales</taxon>
        <taxon>Xanthobacteraceae</taxon>
        <taxon>Ancylobacter</taxon>
    </lineage>
</organism>
<sequence>MIRFPMDVVARPSSRISGAVPGLIPSGLTVLFGETGARKTFTSVGIAVRVAAGLPFGPYPTSHGLVVIIAAEDVGGVEDRVAVAVHGLGLPDTLPVGVMAPPCRADQPRFADAVIASVRMVAEVRELPVALVVLDTLAASVDGLSLNDDSTAGAVAGAMHRIARELKCSALVLHHPGKGDPRRERGSQVIRDRADAAIRLEARGAASVATVEKMRNGRAGSVVTVDFEPASRLIAGETVETLIVSRICEAAESGTHQGDRRDIRLSKDMSLVLEIIRAAGPGPHHDGDIRASAYVAFGERSTAAKKKAFQRSIRALADSGLIEAGHGTVRDTSGHVPLMSPPSKAATDRGTGDRDIPPPLGGVSRLVPSVPMLKLPDAL</sequence>
<protein>
    <recommendedName>
        <fullName evidence="4">AAA family ATPase</fullName>
    </recommendedName>
</protein>
<evidence type="ECO:0000313" key="3">
    <source>
        <dbReference type="Proteomes" id="UP001224682"/>
    </source>
</evidence>
<dbReference type="Pfam" id="PF13481">
    <property type="entry name" value="AAA_25"/>
    <property type="match status" value="1"/>
</dbReference>
<evidence type="ECO:0000256" key="1">
    <source>
        <dbReference type="SAM" id="MobiDB-lite"/>
    </source>
</evidence>
<dbReference type="Gene3D" id="3.40.50.300">
    <property type="entry name" value="P-loop containing nucleotide triphosphate hydrolases"/>
    <property type="match status" value="1"/>
</dbReference>
<reference evidence="2 3" key="1">
    <citation type="submission" date="2023-07" db="EMBL/GenBank/DDBJ databases">
        <title>Genomic Encyclopedia of Type Strains, Phase IV (KMG-IV): sequencing the most valuable type-strain genomes for metagenomic binning, comparative biology and taxonomic classification.</title>
        <authorList>
            <person name="Goeker M."/>
        </authorList>
    </citation>
    <scope>NUCLEOTIDE SEQUENCE [LARGE SCALE GENOMIC DNA]</scope>
    <source>
        <strain evidence="2 3">DSM 2457</strain>
    </source>
</reference>
<feature type="compositionally biased region" description="Basic and acidic residues" evidence="1">
    <location>
        <begin position="346"/>
        <end position="356"/>
    </location>
</feature>
<comment type="caution">
    <text evidence="2">The sequence shown here is derived from an EMBL/GenBank/DDBJ whole genome shotgun (WGS) entry which is preliminary data.</text>
</comment>
<gene>
    <name evidence="2" type="ORF">J2S75_000296</name>
</gene>
<evidence type="ECO:0000313" key="2">
    <source>
        <dbReference type="EMBL" id="MDQ0301285.1"/>
    </source>
</evidence>
<name>A0ABU0B7C5_9HYPH</name>
<evidence type="ECO:0008006" key="4">
    <source>
        <dbReference type="Google" id="ProtNLM"/>
    </source>
</evidence>
<proteinExistence type="predicted"/>